<feature type="transmembrane region" description="Helical" evidence="1">
    <location>
        <begin position="6"/>
        <end position="23"/>
    </location>
</feature>
<feature type="transmembrane region" description="Helical" evidence="1">
    <location>
        <begin position="63"/>
        <end position="88"/>
    </location>
</feature>
<gene>
    <name evidence="2" type="ORF">C7B47_14795</name>
</gene>
<feature type="transmembrane region" description="Helical" evidence="1">
    <location>
        <begin position="190"/>
        <end position="210"/>
    </location>
</feature>
<feature type="transmembrane region" description="Helical" evidence="1">
    <location>
        <begin position="95"/>
        <end position="118"/>
    </location>
</feature>
<feature type="transmembrane region" description="Helical" evidence="1">
    <location>
        <begin position="138"/>
        <end position="158"/>
    </location>
</feature>
<comment type="caution">
    <text evidence="2">The sequence shown here is derived from an EMBL/GenBank/DDBJ whole genome shotgun (WGS) entry which is preliminary data.</text>
</comment>
<name>A0A2T2WQB4_SULTH</name>
<feature type="transmembrane region" description="Helical" evidence="1">
    <location>
        <begin position="165"/>
        <end position="184"/>
    </location>
</feature>
<evidence type="ECO:0000256" key="1">
    <source>
        <dbReference type="SAM" id="Phobius"/>
    </source>
</evidence>
<dbReference type="Proteomes" id="UP000242705">
    <property type="component" value="Unassembled WGS sequence"/>
</dbReference>
<evidence type="ECO:0000313" key="2">
    <source>
        <dbReference type="EMBL" id="PSR24424.1"/>
    </source>
</evidence>
<evidence type="ECO:0000313" key="3">
    <source>
        <dbReference type="Proteomes" id="UP000242705"/>
    </source>
</evidence>
<evidence type="ECO:0008006" key="4">
    <source>
        <dbReference type="Google" id="ProtNLM"/>
    </source>
</evidence>
<proteinExistence type="predicted"/>
<dbReference type="AlphaFoldDB" id="A0A2T2WQB4"/>
<feature type="transmembrane region" description="Helical" evidence="1">
    <location>
        <begin position="35"/>
        <end position="51"/>
    </location>
</feature>
<keyword evidence="1" id="KW-0472">Membrane</keyword>
<accession>A0A2T2WQB4</accession>
<protein>
    <recommendedName>
        <fullName evidence="4">Histidine kinase N-terminal 7TM region domain-containing protein</fullName>
    </recommendedName>
</protein>
<organism evidence="2 3">
    <name type="scientific">Sulfobacillus thermosulfidooxidans</name>
    <dbReference type="NCBI Taxonomy" id="28034"/>
    <lineage>
        <taxon>Bacteria</taxon>
        <taxon>Bacillati</taxon>
        <taxon>Bacillota</taxon>
        <taxon>Clostridia</taxon>
        <taxon>Eubacteriales</taxon>
        <taxon>Clostridiales Family XVII. Incertae Sedis</taxon>
        <taxon>Sulfobacillus</taxon>
    </lineage>
</organism>
<keyword evidence="1" id="KW-1133">Transmembrane helix</keyword>
<sequence>MLFMVEGLFFAAALLAALFALALLQRYRERRAPFYLWWAISFGLYTVAYLAEATTVRSQWTVFAYQLYVIASATLVGAMSVGTTYLAFSKRVGRIYATLIVLLTGVLTISVFSTPPVIHGSWLALNGGKGGIVGLTQVVYIIMASVGGTIVLVGALWSWWKTRRYYNLLIAAGALAAGVGGTLASQGVALSILPVMNIVGLVLIFLGYVYSRSSQQGRSSTKVAKGA</sequence>
<dbReference type="EMBL" id="PXYX01000054">
    <property type="protein sequence ID" value="PSR24424.1"/>
    <property type="molecule type" value="Genomic_DNA"/>
</dbReference>
<keyword evidence="1" id="KW-0812">Transmembrane</keyword>
<reference evidence="2 3" key="1">
    <citation type="journal article" date="2014" name="BMC Genomics">
        <title>Comparison of environmental and isolate Sulfobacillus genomes reveals diverse carbon, sulfur, nitrogen, and hydrogen metabolisms.</title>
        <authorList>
            <person name="Justice N.B."/>
            <person name="Norman A."/>
            <person name="Brown C.T."/>
            <person name="Singh A."/>
            <person name="Thomas B.C."/>
            <person name="Banfield J.F."/>
        </authorList>
    </citation>
    <scope>NUCLEOTIDE SEQUENCE [LARGE SCALE GENOMIC DNA]</scope>
    <source>
        <strain evidence="2">AMDSBA5</strain>
    </source>
</reference>